<dbReference type="PANTHER" id="PTHR43289:SF6">
    <property type="entry name" value="SERINE_THREONINE-PROTEIN KINASE NEKL-3"/>
    <property type="match status" value="1"/>
</dbReference>
<dbReference type="Gene3D" id="3.30.200.20">
    <property type="entry name" value="Phosphorylase Kinase, domain 1"/>
    <property type="match status" value="1"/>
</dbReference>
<name>A0A9W6WC20_9ACTN</name>
<dbReference type="EC" id="2.7.11.1" evidence="1"/>
<dbReference type="GO" id="GO:0004674">
    <property type="term" value="F:protein serine/threonine kinase activity"/>
    <property type="evidence" value="ECO:0007669"/>
    <property type="project" value="UniProtKB-KW"/>
</dbReference>
<keyword evidence="6 9" id="KW-0067">ATP-binding</keyword>
<dbReference type="Proteomes" id="UP001165079">
    <property type="component" value="Unassembled WGS sequence"/>
</dbReference>
<protein>
    <recommendedName>
        <fullName evidence="1">non-specific serine/threonine protein kinase</fullName>
        <ecNumber evidence="1">2.7.11.1</ecNumber>
    </recommendedName>
</protein>
<evidence type="ECO:0000256" key="7">
    <source>
        <dbReference type="ARBA" id="ARBA00047899"/>
    </source>
</evidence>
<evidence type="ECO:0000259" key="12">
    <source>
        <dbReference type="PROSITE" id="PS50011"/>
    </source>
</evidence>
<dbReference type="InterPro" id="IPR008271">
    <property type="entry name" value="Ser/Thr_kinase_AS"/>
</dbReference>
<dbReference type="PROSITE" id="PS50011">
    <property type="entry name" value="PROTEIN_KINASE_DOM"/>
    <property type="match status" value="1"/>
</dbReference>
<dbReference type="CDD" id="cd14014">
    <property type="entry name" value="STKc_PknB_like"/>
    <property type="match status" value="1"/>
</dbReference>
<comment type="caution">
    <text evidence="13">The sequence shown here is derived from an EMBL/GenBank/DDBJ whole genome shotgun (WGS) entry which is preliminary data.</text>
</comment>
<feature type="domain" description="Protein kinase" evidence="12">
    <location>
        <begin position="9"/>
        <end position="263"/>
    </location>
</feature>
<keyword evidence="2" id="KW-0723">Serine/threonine-protein kinase</keyword>
<feature type="region of interest" description="Disordered" evidence="10">
    <location>
        <begin position="288"/>
        <end position="362"/>
    </location>
</feature>
<feature type="transmembrane region" description="Helical" evidence="11">
    <location>
        <begin position="365"/>
        <end position="387"/>
    </location>
</feature>
<evidence type="ECO:0000256" key="2">
    <source>
        <dbReference type="ARBA" id="ARBA00022527"/>
    </source>
</evidence>
<dbReference type="InterPro" id="IPR017441">
    <property type="entry name" value="Protein_kinase_ATP_BS"/>
</dbReference>
<evidence type="ECO:0000256" key="5">
    <source>
        <dbReference type="ARBA" id="ARBA00022777"/>
    </source>
</evidence>
<sequence length="529" mass="56192">MTKTIDDRYRLEERIGAGGMGEVWRGTDLRLQRPVAVKMLHESLRDDADQAARFQAEARTIAQIHHANVVRVYDFGQEGASAYIVMDFIEGRSLGDILREEGKLTVERTAAIMAQAAEALHAVHKRGVIHRDVKPDNLIVQEDGTVVLTDFGIARHDMSMTLTATGTVIGTAYYMSPEQVSGERPVPASDQYSLGIVTYRCLVGELPFDGDTPISVAVKQLKDPVPDLPKGLPSSMAAAVLKSLRKKPADRWPDCAAYGRAMMGMIPKGETTASLAVAKTTLMAKTRQLMPKSKGSAAVTKPATSLPVTEKAPIAPKQRVKASAQAPKKPPVVAPAAPTKVAPKVPVAPPAPPVKAPEKPRKKGGLSTAVLAVIAGVAVLALVLYLVTREGDTPGDNGANGGPGQNQGANNGGDPDPGGGDHSEEPNTNDSADPGNNGNDDGDDHSGASQEPPAGKTFKILGMVGWDKKSVDNYLTTHNSKANYLPDENADKVSCLVSRQDPVKDEQVQEGSPDINVWMHPDCIAKFQG</sequence>
<dbReference type="Gene3D" id="1.10.510.10">
    <property type="entry name" value="Transferase(Phosphotransferase) domain 1"/>
    <property type="match status" value="1"/>
</dbReference>
<keyword evidence="11" id="KW-0812">Transmembrane</keyword>
<dbReference type="FunFam" id="3.30.200.20:FF:000035">
    <property type="entry name" value="Serine/threonine protein kinase Stk1"/>
    <property type="match status" value="1"/>
</dbReference>
<evidence type="ECO:0000256" key="6">
    <source>
        <dbReference type="ARBA" id="ARBA00022840"/>
    </source>
</evidence>
<dbReference type="InterPro" id="IPR011009">
    <property type="entry name" value="Kinase-like_dom_sf"/>
</dbReference>
<keyword evidence="3" id="KW-0808">Transferase</keyword>
<dbReference type="Pfam" id="PF00069">
    <property type="entry name" value="Pkinase"/>
    <property type="match status" value="1"/>
</dbReference>
<accession>A0A9W6WC20</accession>
<feature type="compositionally biased region" description="Low complexity" evidence="10">
    <location>
        <begin position="429"/>
        <end position="439"/>
    </location>
</feature>
<dbReference type="RefSeq" id="WP_285665274.1">
    <property type="nucleotide sequence ID" value="NZ_BSTX01000003.1"/>
</dbReference>
<evidence type="ECO:0000256" key="11">
    <source>
        <dbReference type="SAM" id="Phobius"/>
    </source>
</evidence>
<dbReference type="SUPFAM" id="SSF56112">
    <property type="entry name" value="Protein kinase-like (PK-like)"/>
    <property type="match status" value="1"/>
</dbReference>
<dbReference type="PROSITE" id="PS00108">
    <property type="entry name" value="PROTEIN_KINASE_ST"/>
    <property type="match status" value="1"/>
</dbReference>
<comment type="catalytic activity">
    <reaction evidence="8">
        <text>L-seryl-[protein] + ATP = O-phospho-L-seryl-[protein] + ADP + H(+)</text>
        <dbReference type="Rhea" id="RHEA:17989"/>
        <dbReference type="Rhea" id="RHEA-COMP:9863"/>
        <dbReference type="Rhea" id="RHEA-COMP:11604"/>
        <dbReference type="ChEBI" id="CHEBI:15378"/>
        <dbReference type="ChEBI" id="CHEBI:29999"/>
        <dbReference type="ChEBI" id="CHEBI:30616"/>
        <dbReference type="ChEBI" id="CHEBI:83421"/>
        <dbReference type="ChEBI" id="CHEBI:456216"/>
        <dbReference type="EC" id="2.7.11.1"/>
    </reaction>
</comment>
<evidence type="ECO:0000313" key="13">
    <source>
        <dbReference type="EMBL" id="GLZ80151.1"/>
    </source>
</evidence>
<gene>
    <name evidence="13" type="ORF">Afil01_49580</name>
</gene>
<organism evidence="13 14">
    <name type="scientific">Actinorhabdospora filicis</name>
    <dbReference type="NCBI Taxonomy" id="1785913"/>
    <lineage>
        <taxon>Bacteria</taxon>
        <taxon>Bacillati</taxon>
        <taxon>Actinomycetota</taxon>
        <taxon>Actinomycetes</taxon>
        <taxon>Micromonosporales</taxon>
        <taxon>Micromonosporaceae</taxon>
        <taxon>Actinorhabdospora</taxon>
    </lineage>
</organism>
<dbReference type="GO" id="GO:0005524">
    <property type="term" value="F:ATP binding"/>
    <property type="evidence" value="ECO:0007669"/>
    <property type="project" value="UniProtKB-UniRule"/>
</dbReference>
<proteinExistence type="predicted"/>
<dbReference type="InterPro" id="IPR000719">
    <property type="entry name" value="Prot_kinase_dom"/>
</dbReference>
<feature type="binding site" evidence="9">
    <location>
        <position position="38"/>
    </location>
    <ligand>
        <name>ATP</name>
        <dbReference type="ChEBI" id="CHEBI:30616"/>
    </ligand>
</feature>
<feature type="compositionally biased region" description="Pro residues" evidence="10">
    <location>
        <begin position="346"/>
        <end position="355"/>
    </location>
</feature>
<dbReference type="PANTHER" id="PTHR43289">
    <property type="entry name" value="MITOGEN-ACTIVATED PROTEIN KINASE KINASE KINASE 20-RELATED"/>
    <property type="match status" value="1"/>
</dbReference>
<evidence type="ECO:0000256" key="8">
    <source>
        <dbReference type="ARBA" id="ARBA00048679"/>
    </source>
</evidence>
<keyword evidence="4 9" id="KW-0547">Nucleotide-binding</keyword>
<evidence type="ECO:0000313" key="14">
    <source>
        <dbReference type="Proteomes" id="UP001165079"/>
    </source>
</evidence>
<reference evidence="13" key="1">
    <citation type="submission" date="2023-03" db="EMBL/GenBank/DDBJ databases">
        <title>Actinorhabdospora filicis NBRC 111898.</title>
        <authorList>
            <person name="Ichikawa N."/>
            <person name="Sato H."/>
            <person name="Tonouchi N."/>
        </authorList>
    </citation>
    <scope>NUCLEOTIDE SEQUENCE</scope>
    <source>
        <strain evidence="13">NBRC 111898</strain>
    </source>
</reference>
<dbReference type="SMART" id="SM00220">
    <property type="entry name" value="S_TKc"/>
    <property type="match status" value="1"/>
</dbReference>
<feature type="compositionally biased region" description="Low complexity" evidence="10">
    <location>
        <begin position="334"/>
        <end position="345"/>
    </location>
</feature>
<dbReference type="AlphaFoldDB" id="A0A9W6WC20"/>
<feature type="region of interest" description="Disordered" evidence="10">
    <location>
        <begin position="394"/>
        <end position="455"/>
    </location>
</feature>
<dbReference type="PROSITE" id="PS00107">
    <property type="entry name" value="PROTEIN_KINASE_ATP"/>
    <property type="match status" value="1"/>
</dbReference>
<keyword evidence="14" id="KW-1185">Reference proteome</keyword>
<evidence type="ECO:0000256" key="3">
    <source>
        <dbReference type="ARBA" id="ARBA00022679"/>
    </source>
</evidence>
<keyword evidence="11" id="KW-0472">Membrane</keyword>
<keyword evidence="5" id="KW-0418">Kinase</keyword>
<comment type="catalytic activity">
    <reaction evidence="7">
        <text>L-threonyl-[protein] + ATP = O-phospho-L-threonyl-[protein] + ADP + H(+)</text>
        <dbReference type="Rhea" id="RHEA:46608"/>
        <dbReference type="Rhea" id="RHEA-COMP:11060"/>
        <dbReference type="Rhea" id="RHEA-COMP:11605"/>
        <dbReference type="ChEBI" id="CHEBI:15378"/>
        <dbReference type="ChEBI" id="CHEBI:30013"/>
        <dbReference type="ChEBI" id="CHEBI:30616"/>
        <dbReference type="ChEBI" id="CHEBI:61977"/>
        <dbReference type="ChEBI" id="CHEBI:456216"/>
        <dbReference type="EC" id="2.7.11.1"/>
    </reaction>
</comment>
<keyword evidence="11" id="KW-1133">Transmembrane helix</keyword>
<evidence type="ECO:0000256" key="9">
    <source>
        <dbReference type="PROSITE-ProRule" id="PRU10141"/>
    </source>
</evidence>
<dbReference type="EMBL" id="BSTX01000003">
    <property type="protein sequence ID" value="GLZ80151.1"/>
    <property type="molecule type" value="Genomic_DNA"/>
</dbReference>
<evidence type="ECO:0000256" key="4">
    <source>
        <dbReference type="ARBA" id="ARBA00022741"/>
    </source>
</evidence>
<evidence type="ECO:0000256" key="1">
    <source>
        <dbReference type="ARBA" id="ARBA00012513"/>
    </source>
</evidence>
<evidence type="ECO:0000256" key="10">
    <source>
        <dbReference type="SAM" id="MobiDB-lite"/>
    </source>
</evidence>